<comment type="function">
    <text evidence="7">This is one of the proteins that bind and probably mediate the attachment of the 5S RNA into the large ribosomal subunit, where it forms part of the central protuberance.</text>
</comment>
<dbReference type="PANTHER" id="PTHR12899">
    <property type="entry name" value="39S RIBOSOMAL PROTEIN L18, MITOCHONDRIAL"/>
    <property type="match status" value="1"/>
</dbReference>
<evidence type="ECO:0000256" key="5">
    <source>
        <dbReference type="ARBA" id="ARBA00023274"/>
    </source>
</evidence>
<dbReference type="Proteomes" id="UP000671862">
    <property type="component" value="Chromosome"/>
</dbReference>
<dbReference type="PANTHER" id="PTHR12899:SF3">
    <property type="entry name" value="LARGE RIBOSOMAL SUBUNIT PROTEIN UL18M"/>
    <property type="match status" value="1"/>
</dbReference>
<dbReference type="Gene3D" id="3.30.420.100">
    <property type="match status" value="1"/>
</dbReference>
<gene>
    <name evidence="7 8" type="primary">rplR</name>
    <name evidence="8" type="ORF">JYK00_04095</name>
</gene>
<protein>
    <recommendedName>
        <fullName evidence="6 7">Large ribosomal subunit protein uL18</fullName>
    </recommendedName>
</protein>
<evidence type="ECO:0000256" key="4">
    <source>
        <dbReference type="ARBA" id="ARBA00022980"/>
    </source>
</evidence>
<dbReference type="RefSeq" id="WP_207567414.1">
    <property type="nucleotide sequence ID" value="NZ_CP071446.1"/>
</dbReference>
<dbReference type="NCBIfam" id="TIGR00060">
    <property type="entry name" value="L18_bact"/>
    <property type="match status" value="1"/>
</dbReference>
<keyword evidence="5 7" id="KW-0687">Ribonucleoprotein</keyword>
<evidence type="ECO:0000313" key="9">
    <source>
        <dbReference type="Proteomes" id="UP000671862"/>
    </source>
</evidence>
<dbReference type="Pfam" id="PF00861">
    <property type="entry name" value="Ribosomal_L18p"/>
    <property type="match status" value="1"/>
</dbReference>
<keyword evidence="9" id="KW-1185">Reference proteome</keyword>
<comment type="similarity">
    <text evidence="1 7">Belongs to the universal ribosomal protein uL18 family.</text>
</comment>
<dbReference type="InterPro" id="IPR057268">
    <property type="entry name" value="Ribosomal_L18"/>
</dbReference>
<dbReference type="SUPFAM" id="SSF53137">
    <property type="entry name" value="Translational machinery components"/>
    <property type="match status" value="1"/>
</dbReference>
<organism evidence="8 9">
    <name type="scientific">Thermosipho ferrireducens</name>
    <dbReference type="NCBI Taxonomy" id="2571116"/>
    <lineage>
        <taxon>Bacteria</taxon>
        <taxon>Thermotogati</taxon>
        <taxon>Thermotogota</taxon>
        <taxon>Thermotogae</taxon>
        <taxon>Thermotogales</taxon>
        <taxon>Fervidobacteriaceae</taxon>
        <taxon>Thermosipho</taxon>
    </lineage>
</organism>
<dbReference type="EMBL" id="CP071446">
    <property type="protein sequence ID" value="QTA38697.1"/>
    <property type="molecule type" value="Genomic_DNA"/>
</dbReference>
<reference evidence="8 9" key="1">
    <citation type="submission" date="2021-03" db="EMBL/GenBank/DDBJ databases">
        <title>Thermosipho ferrireducens sp.nov., an anaerobic thermophilic iron-reducing bacterium isolated from a deep-sea hydrothermal sulfide deposits.</title>
        <authorList>
            <person name="Zeng X."/>
            <person name="Chen Y."/>
            <person name="Shao Z."/>
        </authorList>
    </citation>
    <scope>NUCLEOTIDE SEQUENCE [LARGE SCALE GENOMIC DNA]</scope>
    <source>
        <strain evidence="8 9">JL129W03</strain>
    </source>
</reference>
<dbReference type="GO" id="GO:0005840">
    <property type="term" value="C:ribosome"/>
    <property type="evidence" value="ECO:0007669"/>
    <property type="project" value="UniProtKB-KW"/>
</dbReference>
<comment type="subunit">
    <text evidence="7">Part of the 50S ribosomal subunit; part of the 5S rRNA/L5/L18/L25 subcomplex. Contacts the 5S and 23S rRNAs.</text>
</comment>
<evidence type="ECO:0000256" key="7">
    <source>
        <dbReference type="HAMAP-Rule" id="MF_01337"/>
    </source>
</evidence>
<dbReference type="CDD" id="cd00432">
    <property type="entry name" value="Ribosomal_L18_L5e"/>
    <property type="match status" value="1"/>
</dbReference>
<keyword evidence="2 7" id="KW-0699">rRNA-binding</keyword>
<dbReference type="InterPro" id="IPR004389">
    <property type="entry name" value="Ribosomal_uL18_bac-type"/>
</dbReference>
<sequence length="122" mass="14362">MIKKENRNWRRKKRHLSIRKKIYGTEERPRLCVYKSEKHIYAQIINDEKGHTLVAASTLDKELREQLQKTWNKEAAREVGKLIGKRALEKGIKKVVFDRGGYRYHGRVKELADGAREAGLEF</sequence>
<name>A0ABX7S7Y1_9BACT</name>
<evidence type="ECO:0000256" key="2">
    <source>
        <dbReference type="ARBA" id="ARBA00022730"/>
    </source>
</evidence>
<evidence type="ECO:0000256" key="6">
    <source>
        <dbReference type="ARBA" id="ARBA00035197"/>
    </source>
</evidence>
<evidence type="ECO:0000256" key="3">
    <source>
        <dbReference type="ARBA" id="ARBA00022884"/>
    </source>
</evidence>
<dbReference type="InterPro" id="IPR005484">
    <property type="entry name" value="Ribosomal_uL18_bac/plant/anim"/>
</dbReference>
<evidence type="ECO:0000313" key="8">
    <source>
        <dbReference type="EMBL" id="QTA38697.1"/>
    </source>
</evidence>
<accession>A0ABX7S7Y1</accession>
<proteinExistence type="inferred from homology"/>
<evidence type="ECO:0000256" key="1">
    <source>
        <dbReference type="ARBA" id="ARBA00007116"/>
    </source>
</evidence>
<keyword evidence="4 7" id="KW-0689">Ribosomal protein</keyword>
<dbReference type="HAMAP" id="MF_01337_B">
    <property type="entry name" value="Ribosomal_uL18_B"/>
    <property type="match status" value="1"/>
</dbReference>
<keyword evidence="3 7" id="KW-0694">RNA-binding</keyword>